<evidence type="ECO:0000313" key="4">
    <source>
        <dbReference type="EMBL" id="KAJ6230363.1"/>
    </source>
</evidence>
<evidence type="ECO:0000313" key="5">
    <source>
        <dbReference type="Proteomes" id="UP001150062"/>
    </source>
</evidence>
<dbReference type="InterPro" id="IPR036388">
    <property type="entry name" value="WH-like_DNA-bd_sf"/>
</dbReference>
<evidence type="ECO:0000259" key="3">
    <source>
        <dbReference type="Pfam" id="PF00557"/>
    </source>
</evidence>
<dbReference type="InterPro" id="IPR000994">
    <property type="entry name" value="Pept_M24"/>
</dbReference>
<reference evidence="4" key="1">
    <citation type="submission" date="2022-08" db="EMBL/GenBank/DDBJ databases">
        <title>Novel sulfate-reducing endosymbionts in the free-living metamonad Anaeramoeba.</title>
        <authorList>
            <person name="Jerlstrom-Hultqvist J."/>
            <person name="Cepicka I."/>
            <person name="Gallot-Lavallee L."/>
            <person name="Salas-Leiva D."/>
            <person name="Curtis B.A."/>
            <person name="Zahonova K."/>
            <person name="Pipaliya S."/>
            <person name="Dacks J."/>
            <person name="Roger A.J."/>
        </authorList>
    </citation>
    <scope>NUCLEOTIDE SEQUENCE</scope>
    <source>
        <strain evidence="4">Schooner1</strain>
    </source>
</reference>
<dbReference type="InterPro" id="IPR036005">
    <property type="entry name" value="Creatinase/aminopeptidase-like"/>
</dbReference>
<feature type="region of interest" description="Disordered" evidence="2">
    <location>
        <begin position="345"/>
        <end position="435"/>
    </location>
</feature>
<proteinExistence type="inferred from homology"/>
<feature type="compositionally biased region" description="Basic residues" evidence="2">
    <location>
        <begin position="395"/>
        <end position="435"/>
    </location>
</feature>
<dbReference type="Proteomes" id="UP001150062">
    <property type="component" value="Unassembled WGS sequence"/>
</dbReference>
<sequence>MSSGEESFIDTSISDPEVAEKFKLAGEIADQVLNKVVSQCKPGKGIALLCTRSDNLILKKLSLCKFKECKNGIAFPTSISFGEMTGDYSPLEKNDQRKIQNGDLLKIDLGVHIDGYPAIVCYPIVVGNSETNPITGEVADLFEGGEKIMEQCIENFRPGKTNFEITELVEKIAKEYGINPVSQVYSHSMQRNTDEGERKISMCGDGELDLENVIIQENETFTLDVLMTTGSPKKFDDDVRTTIFKRDPEANYQLQSRVGRQVFSYIRKNKITFPFHIKSLSSFKNASFACNECTKAGLFIPYEVEKELNQKPIINFKATICVLNDSTIKISGISTPKLFIKSNRNSENNVETEKNENEKEKVNEKEENTSENKVEKKEEEKKETEEKNNKDKGRGKGRGRGRGRGKGKGKGKGKGRGRGKRKGKGKKKKGKKKKY</sequence>
<name>A0ABQ8XCK1_9EUKA</name>
<evidence type="ECO:0000256" key="2">
    <source>
        <dbReference type="SAM" id="MobiDB-lite"/>
    </source>
</evidence>
<dbReference type="Pfam" id="PF00557">
    <property type="entry name" value="Peptidase_M24"/>
    <property type="match status" value="1"/>
</dbReference>
<dbReference type="SUPFAM" id="SSF46785">
    <property type="entry name" value="Winged helix' DNA-binding domain"/>
    <property type="match status" value="1"/>
</dbReference>
<dbReference type="SUPFAM" id="SSF55920">
    <property type="entry name" value="Creatinase/aminopeptidase"/>
    <property type="match status" value="1"/>
</dbReference>
<dbReference type="Gene3D" id="1.10.10.10">
    <property type="entry name" value="Winged helix-like DNA-binding domain superfamily/Winged helix DNA-binding domain"/>
    <property type="match status" value="1"/>
</dbReference>
<keyword evidence="5" id="KW-1185">Reference proteome</keyword>
<feature type="domain" description="Peptidase M24" evidence="3">
    <location>
        <begin position="20"/>
        <end position="224"/>
    </location>
</feature>
<accession>A0ABQ8XCK1</accession>
<dbReference type="PANTHER" id="PTHR10804">
    <property type="entry name" value="PROTEASE FAMILY M24 METHIONYL AMINOPEPTIDASE, AMINOPEPTIDASE P"/>
    <property type="match status" value="1"/>
</dbReference>
<gene>
    <name evidence="4" type="ORF">M0813_07002</name>
</gene>
<protein>
    <submittedName>
        <fullName evidence="4">Proliferation-associated protein 2g4</fullName>
    </submittedName>
</protein>
<dbReference type="InterPro" id="IPR036390">
    <property type="entry name" value="WH_DNA-bd_sf"/>
</dbReference>
<evidence type="ECO:0000256" key="1">
    <source>
        <dbReference type="ARBA" id="ARBA00007319"/>
    </source>
</evidence>
<feature type="compositionally biased region" description="Basic and acidic residues" evidence="2">
    <location>
        <begin position="351"/>
        <end position="394"/>
    </location>
</feature>
<dbReference type="InterPro" id="IPR047113">
    <property type="entry name" value="PA2G4/ARX1"/>
</dbReference>
<dbReference type="Gene3D" id="3.90.230.10">
    <property type="entry name" value="Creatinase/methionine aminopeptidase superfamily"/>
    <property type="match status" value="1"/>
</dbReference>
<organism evidence="4 5">
    <name type="scientific">Anaeramoeba flamelloides</name>
    <dbReference type="NCBI Taxonomy" id="1746091"/>
    <lineage>
        <taxon>Eukaryota</taxon>
        <taxon>Metamonada</taxon>
        <taxon>Anaeramoebidae</taxon>
        <taxon>Anaeramoeba</taxon>
    </lineage>
</organism>
<dbReference type="PANTHER" id="PTHR10804:SF11">
    <property type="entry name" value="PROLIFERATION-ASSOCIATED PROTEIN 2G4"/>
    <property type="match status" value="1"/>
</dbReference>
<comment type="similarity">
    <text evidence="1">Belongs to the peptidase M24 family.</text>
</comment>
<comment type="caution">
    <text evidence="4">The sequence shown here is derived from an EMBL/GenBank/DDBJ whole genome shotgun (WGS) entry which is preliminary data.</text>
</comment>
<dbReference type="EMBL" id="JAOAOG010000313">
    <property type="protein sequence ID" value="KAJ6230363.1"/>
    <property type="molecule type" value="Genomic_DNA"/>
</dbReference>